<evidence type="ECO:0000313" key="3">
    <source>
        <dbReference type="EMBL" id="KAJ8040740.1"/>
    </source>
</evidence>
<dbReference type="InterPro" id="IPR053710">
    <property type="entry name" value="Arylamine_NAT_domain_sf"/>
</dbReference>
<proteinExistence type="inferred from homology"/>
<comment type="caution">
    <text evidence="3">The sequence shown here is derived from an EMBL/GenBank/DDBJ whole genome shotgun (WGS) entry which is preliminary data.</text>
</comment>
<gene>
    <name evidence="3" type="ORF">HOLleu_15127</name>
</gene>
<dbReference type="EC" id="2.3.1.5" evidence="2"/>
<sequence>MALTRDEAISFITDVLGVPRIIYISEGDKLFFLNEIIGAFQREIPFQTITACGIAREDRHLPTWSEIKKDVFNKTGGICYQLHVFLKELLAALGYEIYYVKATIIMPFDHIGLVVKNVTHNGSKHLVEAAGFPTFQAIPLDFEGFSEVYNRSFLRQMFQKTKEGTVLWYHEDRYDPLPLAKYQKTHNGFYKFAEYDINTPYSFEPFRPYLERCFTEDEYSFVLSTPKAVRFVDQKLISVKMGSYLSEDPYKRMKTDEIKDLQEYTDLFSRHFPDIPLTIVTEVAQRYKIF</sequence>
<evidence type="ECO:0000256" key="1">
    <source>
        <dbReference type="ARBA" id="ARBA00006547"/>
    </source>
</evidence>
<dbReference type="SUPFAM" id="SSF54001">
    <property type="entry name" value="Cysteine proteinases"/>
    <property type="match status" value="1"/>
</dbReference>
<dbReference type="PANTHER" id="PTHR11786:SF0">
    <property type="entry name" value="ARYLAMINE N-ACETYLTRANSFERASE 4-RELATED"/>
    <property type="match status" value="1"/>
</dbReference>
<protein>
    <recommendedName>
        <fullName evidence="2">arylamine N-acetyltransferase</fullName>
        <ecNumber evidence="2">2.3.1.5</ecNumber>
    </recommendedName>
</protein>
<dbReference type="GO" id="GO:0004060">
    <property type="term" value="F:arylamine N-acetyltransferase activity"/>
    <property type="evidence" value="ECO:0007669"/>
    <property type="project" value="UniProtKB-EC"/>
</dbReference>
<keyword evidence="4" id="KW-1185">Reference proteome</keyword>
<dbReference type="InterPro" id="IPR001447">
    <property type="entry name" value="Arylamine_N-AcTrfase"/>
</dbReference>
<reference evidence="3" key="1">
    <citation type="submission" date="2021-10" db="EMBL/GenBank/DDBJ databases">
        <title>Tropical sea cucumber genome reveals ecological adaptation and Cuvierian tubules defense mechanism.</title>
        <authorList>
            <person name="Chen T."/>
        </authorList>
    </citation>
    <scope>NUCLEOTIDE SEQUENCE</scope>
    <source>
        <strain evidence="3">Nanhai2018</strain>
        <tissue evidence="3">Muscle</tissue>
    </source>
</reference>
<dbReference type="OrthoDB" id="10260017at2759"/>
<dbReference type="PANTHER" id="PTHR11786">
    <property type="entry name" value="N-HYDROXYARYLAMINE O-ACETYLTRANSFERASE"/>
    <property type="match status" value="1"/>
</dbReference>
<name>A0A9Q1HC87_HOLLE</name>
<dbReference type="Gene3D" id="3.30.2140.20">
    <property type="match status" value="1"/>
</dbReference>
<dbReference type="InterPro" id="IPR038765">
    <property type="entry name" value="Papain-like_cys_pep_sf"/>
</dbReference>
<organism evidence="3 4">
    <name type="scientific">Holothuria leucospilota</name>
    <name type="common">Black long sea cucumber</name>
    <name type="synonym">Mertensiothuria leucospilota</name>
    <dbReference type="NCBI Taxonomy" id="206669"/>
    <lineage>
        <taxon>Eukaryota</taxon>
        <taxon>Metazoa</taxon>
        <taxon>Echinodermata</taxon>
        <taxon>Eleutherozoa</taxon>
        <taxon>Echinozoa</taxon>
        <taxon>Holothuroidea</taxon>
        <taxon>Aspidochirotacea</taxon>
        <taxon>Aspidochirotida</taxon>
        <taxon>Holothuriidae</taxon>
        <taxon>Holothuria</taxon>
    </lineage>
</organism>
<evidence type="ECO:0000313" key="4">
    <source>
        <dbReference type="Proteomes" id="UP001152320"/>
    </source>
</evidence>
<dbReference type="Proteomes" id="UP001152320">
    <property type="component" value="Chromosome 6"/>
</dbReference>
<dbReference type="EMBL" id="JAIZAY010000006">
    <property type="protein sequence ID" value="KAJ8040740.1"/>
    <property type="molecule type" value="Genomic_DNA"/>
</dbReference>
<dbReference type="Pfam" id="PF00797">
    <property type="entry name" value="Acetyltransf_2"/>
    <property type="match status" value="1"/>
</dbReference>
<accession>A0A9Q1HC87</accession>
<evidence type="ECO:0000256" key="2">
    <source>
        <dbReference type="ARBA" id="ARBA00012701"/>
    </source>
</evidence>
<comment type="similarity">
    <text evidence="1">Belongs to the arylamine N-acetyltransferase family.</text>
</comment>
<dbReference type="AlphaFoldDB" id="A0A9Q1HC87"/>